<dbReference type="PANTHER" id="PTHR31170">
    <property type="entry name" value="BNAC04G53230D PROTEIN"/>
    <property type="match status" value="1"/>
</dbReference>
<comment type="caution">
    <text evidence="3">The sequence shown here is derived from an EMBL/GenBank/DDBJ whole genome shotgun (WGS) entry which is preliminary data.</text>
</comment>
<proteinExistence type="predicted"/>
<name>A0ABD3HTZ1_9MARC</name>
<organism evidence="3 4">
    <name type="scientific">Riccia sorocarpa</name>
    <dbReference type="NCBI Taxonomy" id="122646"/>
    <lineage>
        <taxon>Eukaryota</taxon>
        <taxon>Viridiplantae</taxon>
        <taxon>Streptophyta</taxon>
        <taxon>Embryophyta</taxon>
        <taxon>Marchantiophyta</taxon>
        <taxon>Marchantiopsida</taxon>
        <taxon>Marchantiidae</taxon>
        <taxon>Marchantiales</taxon>
        <taxon>Ricciaceae</taxon>
        <taxon>Riccia</taxon>
    </lineage>
</organism>
<evidence type="ECO:0000313" key="4">
    <source>
        <dbReference type="Proteomes" id="UP001633002"/>
    </source>
</evidence>
<dbReference type="Pfam" id="PF03140">
    <property type="entry name" value="DUF247"/>
    <property type="match status" value="1"/>
</dbReference>
<dbReference type="InterPro" id="IPR004158">
    <property type="entry name" value="DUF247_pln"/>
</dbReference>
<feature type="compositionally biased region" description="Acidic residues" evidence="1">
    <location>
        <begin position="311"/>
        <end position="336"/>
    </location>
</feature>
<dbReference type="AlphaFoldDB" id="A0ABD3HTZ1"/>
<dbReference type="PANTHER" id="PTHR31170:SF25">
    <property type="entry name" value="BNAA09G04570D PROTEIN"/>
    <property type="match status" value="1"/>
</dbReference>
<evidence type="ECO:0000256" key="2">
    <source>
        <dbReference type="SAM" id="Phobius"/>
    </source>
</evidence>
<keyword evidence="2" id="KW-1133">Transmembrane helix</keyword>
<feature type="compositionally biased region" description="Acidic residues" evidence="1">
    <location>
        <begin position="235"/>
        <end position="256"/>
    </location>
</feature>
<feature type="region of interest" description="Disordered" evidence="1">
    <location>
        <begin position="233"/>
        <end position="260"/>
    </location>
</feature>
<reference evidence="3 4" key="1">
    <citation type="submission" date="2024-09" db="EMBL/GenBank/DDBJ databases">
        <title>Chromosome-scale assembly of Riccia sorocarpa.</title>
        <authorList>
            <person name="Paukszto L."/>
        </authorList>
    </citation>
    <scope>NUCLEOTIDE SEQUENCE [LARGE SCALE GENOMIC DNA]</scope>
    <source>
        <strain evidence="3">LP-2024</strain>
        <tissue evidence="3">Aerial parts of the thallus</tissue>
    </source>
</reference>
<protein>
    <submittedName>
        <fullName evidence="3">Uncharacterized protein</fullName>
    </submittedName>
</protein>
<feature type="region of interest" description="Disordered" evidence="1">
    <location>
        <begin position="283"/>
        <end position="343"/>
    </location>
</feature>
<accession>A0ABD3HTZ1</accession>
<evidence type="ECO:0000256" key="1">
    <source>
        <dbReference type="SAM" id="MobiDB-lite"/>
    </source>
</evidence>
<keyword evidence="4" id="KW-1185">Reference proteome</keyword>
<feature type="compositionally biased region" description="Basic and acidic residues" evidence="1">
    <location>
        <begin position="284"/>
        <end position="310"/>
    </location>
</feature>
<sequence>MATTVSDDQPWVDPVAIDIDNLLAEDKTRFESTLYQLKLEVLGCFLELLNVNKARWKTFCDEIATQPPDSTSPYLENFYENDGSYSFPTPESMQSHLITDAFFIVGLFIWSRKRKLIQKQKSGSDEQPRFLRRLKQIFYRGSLGSSVHALDLDICWLYEGQIPLFLLKNAWERVAEAARSVVEIGSFTTALKKNLFRTLMYSGLAFDVNGCGDSDFKFCDHLLACVHKAIIGGEGEGDDDSDDESSDDEEEEEDVDSLYRKENEAPHVSLLPNENAATFIDPVVKAEDKKDQASVNGEEKKDREHTKDESESGESEKDEENVESDGDEEDEDDTEEYQQKEGCFKSFRSKHPIGTQILEFVRTSIRKVVGESDHYTRLTLPSATQLAGTGIRFKMHNGLTNEVTFEKSFFRLSATLYLPRIYVADFTETMLLNLCVYESMNRQDEGVHNCVMLMDELIDTEADVELLMDGKDPIITENRLGDNKQVVGIFTNPVKNLYFLKGDNYNKFAIVRDDMIAWYNNPWRRRVVQFLDSYRVAPWLVVSLLAATFLLVLTVVQTIYTIWGFYKA</sequence>
<keyword evidence="2" id="KW-0472">Membrane</keyword>
<keyword evidence="2" id="KW-0812">Transmembrane</keyword>
<gene>
    <name evidence="3" type="ORF">R1sor_008631</name>
</gene>
<feature type="transmembrane region" description="Helical" evidence="2">
    <location>
        <begin position="536"/>
        <end position="563"/>
    </location>
</feature>
<evidence type="ECO:0000313" key="3">
    <source>
        <dbReference type="EMBL" id="KAL3694980.1"/>
    </source>
</evidence>
<dbReference type="EMBL" id="JBJQOH010000003">
    <property type="protein sequence ID" value="KAL3694980.1"/>
    <property type="molecule type" value="Genomic_DNA"/>
</dbReference>
<dbReference type="Proteomes" id="UP001633002">
    <property type="component" value="Unassembled WGS sequence"/>
</dbReference>